<reference evidence="2" key="1">
    <citation type="journal article" date="2013" name="Genome Announc.">
        <title>Draft Genome Sequence of Streptomyces bottropensis ATCC 25435, a Bottromycin-Producing Actinomycete.</title>
        <authorList>
            <person name="Zhang H."/>
            <person name="Zhou W."/>
            <person name="Zhuang Y."/>
            <person name="Liang X."/>
            <person name="Liu T."/>
        </authorList>
    </citation>
    <scope>NUCLEOTIDE SEQUENCE [LARGE SCALE GENOMIC DNA]</scope>
    <source>
        <strain evidence="2">ATCC 25435</strain>
    </source>
</reference>
<dbReference type="EMBL" id="KB405098">
    <property type="protein sequence ID" value="EMF50445.1"/>
    <property type="molecule type" value="Genomic_DNA"/>
</dbReference>
<evidence type="ECO:0000313" key="1">
    <source>
        <dbReference type="EMBL" id="EMF50445.1"/>
    </source>
</evidence>
<organism evidence="1 2">
    <name type="scientific">Streptomyces bottropensis ATCC 25435</name>
    <dbReference type="NCBI Taxonomy" id="1054862"/>
    <lineage>
        <taxon>Bacteria</taxon>
        <taxon>Bacillati</taxon>
        <taxon>Actinomycetota</taxon>
        <taxon>Actinomycetes</taxon>
        <taxon>Kitasatosporales</taxon>
        <taxon>Streptomycetaceae</taxon>
        <taxon>Streptomyces</taxon>
    </lineage>
</organism>
<dbReference type="AlphaFoldDB" id="M3FCA5"/>
<proteinExistence type="predicted"/>
<gene>
    <name evidence="1" type="ORF">SBD_8009</name>
</gene>
<evidence type="ECO:0000313" key="2">
    <source>
        <dbReference type="Proteomes" id="UP000030760"/>
    </source>
</evidence>
<dbReference type="Proteomes" id="UP000030760">
    <property type="component" value="Unassembled WGS sequence"/>
</dbReference>
<sequence length="68" mass="6745">MTNIAPARLTEAAPGRPQAVAPGGVRIAYRVLSAPVPRDKISLTDIVPGTAILSAGGSPSKASSPPIG</sequence>
<accession>M3FCA5</accession>
<name>M3FCA5_9ACTN</name>
<protein>
    <submittedName>
        <fullName evidence="1">Uncharacterized protein</fullName>
    </submittedName>
</protein>